<name>A0A3S4CKU4_9RHOB</name>
<organism evidence="1 2">
    <name type="scientific">Paracoccus haematequi</name>
    <dbReference type="NCBI Taxonomy" id="2491866"/>
    <lineage>
        <taxon>Bacteria</taxon>
        <taxon>Pseudomonadati</taxon>
        <taxon>Pseudomonadota</taxon>
        <taxon>Alphaproteobacteria</taxon>
        <taxon>Rhodobacterales</taxon>
        <taxon>Paracoccaceae</taxon>
        <taxon>Paracoccus</taxon>
    </lineage>
</organism>
<gene>
    <name evidence="1" type="ORF">PARHAE_03024</name>
</gene>
<evidence type="ECO:0000313" key="2">
    <source>
        <dbReference type="Proteomes" id="UP000270743"/>
    </source>
</evidence>
<dbReference type="AlphaFoldDB" id="A0A3S4CKU4"/>
<evidence type="ECO:0000313" key="1">
    <source>
        <dbReference type="EMBL" id="VDS09817.1"/>
    </source>
</evidence>
<sequence length="32" mass="3255">MTTIAPGEGESFEETRDAMIDDTAAIAAGLVA</sequence>
<dbReference type="EMBL" id="UZWE01000043">
    <property type="protein sequence ID" value="VDS09817.1"/>
    <property type="molecule type" value="Genomic_DNA"/>
</dbReference>
<keyword evidence="2" id="KW-1185">Reference proteome</keyword>
<accession>A0A3S4CKU4</accession>
<proteinExistence type="predicted"/>
<reference evidence="1 2" key="1">
    <citation type="submission" date="2018-12" db="EMBL/GenBank/DDBJ databases">
        <authorList>
            <person name="Criscuolo A."/>
        </authorList>
    </citation>
    <scope>NUCLEOTIDE SEQUENCE [LARGE SCALE GENOMIC DNA]</scope>
    <source>
        <strain evidence="1">ACIP1116241</strain>
    </source>
</reference>
<dbReference type="Proteomes" id="UP000270743">
    <property type="component" value="Unassembled WGS sequence"/>
</dbReference>
<protein>
    <submittedName>
        <fullName evidence="1">Uncharacterized protein</fullName>
    </submittedName>
</protein>